<dbReference type="AlphaFoldDB" id="A0A391P8L3"/>
<dbReference type="GO" id="GO:0005737">
    <property type="term" value="C:cytoplasm"/>
    <property type="evidence" value="ECO:0007669"/>
    <property type="project" value="TreeGrafter"/>
</dbReference>
<protein>
    <recommendedName>
        <fullName evidence="4">Zinc finger CHC2-type domain-containing protein</fullName>
    </recommendedName>
</protein>
<dbReference type="GO" id="GO:0003677">
    <property type="term" value="F:DNA binding"/>
    <property type="evidence" value="ECO:0007669"/>
    <property type="project" value="InterPro"/>
</dbReference>
<comment type="caution">
    <text evidence="5">The sequence shown here is derived from an EMBL/GenBank/DDBJ whole genome shotgun (WGS) entry which is preliminary data.</text>
</comment>
<keyword evidence="2" id="KW-0863">Zinc-finger</keyword>
<feature type="domain" description="Zinc finger CHC2-type" evidence="4">
    <location>
        <begin position="32"/>
        <end position="81"/>
    </location>
</feature>
<dbReference type="InterPro" id="IPR036977">
    <property type="entry name" value="DNA_primase_Znf_CHC2"/>
</dbReference>
<proteinExistence type="predicted"/>
<evidence type="ECO:0000256" key="3">
    <source>
        <dbReference type="ARBA" id="ARBA00022833"/>
    </source>
</evidence>
<dbReference type="SUPFAM" id="SSF57783">
    <property type="entry name" value="Zinc beta-ribbon"/>
    <property type="match status" value="1"/>
</dbReference>
<evidence type="ECO:0000313" key="5">
    <source>
        <dbReference type="EMBL" id="GCA66039.1"/>
    </source>
</evidence>
<dbReference type="GO" id="GO:0008270">
    <property type="term" value="F:zinc ion binding"/>
    <property type="evidence" value="ECO:0007669"/>
    <property type="project" value="UniProtKB-KW"/>
</dbReference>
<dbReference type="PANTHER" id="PTHR30313:SF2">
    <property type="entry name" value="DNA PRIMASE"/>
    <property type="match status" value="1"/>
</dbReference>
<organism evidence="5 6">
    <name type="scientific">Mediterraneibacter butyricigenes</name>
    <dbReference type="NCBI Taxonomy" id="2316025"/>
    <lineage>
        <taxon>Bacteria</taxon>
        <taxon>Bacillati</taxon>
        <taxon>Bacillota</taxon>
        <taxon>Clostridia</taxon>
        <taxon>Lachnospirales</taxon>
        <taxon>Lachnospiraceae</taxon>
        <taxon>Mediterraneibacter</taxon>
    </lineage>
</organism>
<dbReference type="Pfam" id="PF01807">
    <property type="entry name" value="Zn_ribbon_DnaG"/>
    <property type="match status" value="1"/>
</dbReference>
<evidence type="ECO:0000256" key="2">
    <source>
        <dbReference type="ARBA" id="ARBA00022771"/>
    </source>
</evidence>
<evidence type="ECO:0000313" key="6">
    <source>
        <dbReference type="Proteomes" id="UP000265643"/>
    </source>
</evidence>
<keyword evidence="6" id="KW-1185">Reference proteome</keyword>
<dbReference type="GO" id="GO:0006269">
    <property type="term" value="P:DNA replication, synthesis of primer"/>
    <property type="evidence" value="ECO:0007669"/>
    <property type="project" value="TreeGrafter"/>
</dbReference>
<name>A0A391P8L3_9FIRM</name>
<evidence type="ECO:0000256" key="1">
    <source>
        <dbReference type="ARBA" id="ARBA00022723"/>
    </source>
</evidence>
<dbReference type="Gene3D" id="3.90.580.10">
    <property type="entry name" value="Zinc finger, CHC2-type domain"/>
    <property type="match status" value="1"/>
</dbReference>
<dbReference type="SMART" id="SM00400">
    <property type="entry name" value="ZnF_CHCC"/>
    <property type="match status" value="1"/>
</dbReference>
<accession>A0A391P8L3</accession>
<dbReference type="InterPro" id="IPR002694">
    <property type="entry name" value="Znf_CHC2"/>
</dbReference>
<dbReference type="EMBL" id="BHGK01000001">
    <property type="protein sequence ID" value="GCA66039.1"/>
    <property type="molecule type" value="Genomic_DNA"/>
</dbReference>
<evidence type="ECO:0000259" key="4">
    <source>
        <dbReference type="SMART" id="SM00400"/>
    </source>
</evidence>
<reference evidence="6" key="1">
    <citation type="submission" date="2018-09" db="EMBL/GenBank/DDBJ databases">
        <title>Draft Genome Sequence of Mediterraneibacter sp. KCTC 15684.</title>
        <authorList>
            <person name="Kim J.S."/>
            <person name="Han K.I."/>
            <person name="Suh M.K."/>
            <person name="Lee K.C."/>
            <person name="Eom M.K."/>
            <person name="Lee J.H."/>
            <person name="Park S.H."/>
            <person name="Kang S.W."/>
            <person name="Park J.E."/>
            <person name="Oh B.S."/>
            <person name="Yu S.Y."/>
            <person name="Choi S.H."/>
            <person name="Lee D.H."/>
            <person name="Yoon H."/>
            <person name="Kim B."/>
            <person name="Yang S.J."/>
            <person name="Lee J.S."/>
        </authorList>
    </citation>
    <scope>NUCLEOTIDE SEQUENCE [LARGE SCALE GENOMIC DNA]</scope>
    <source>
        <strain evidence="6">KCTC 15684</strain>
    </source>
</reference>
<dbReference type="GO" id="GO:0003899">
    <property type="term" value="F:DNA-directed RNA polymerase activity"/>
    <property type="evidence" value="ECO:0007669"/>
    <property type="project" value="InterPro"/>
</dbReference>
<dbReference type="RefSeq" id="WP_119297443.1">
    <property type="nucleotide sequence ID" value="NZ_BHGK01000001.1"/>
</dbReference>
<gene>
    <name evidence="5" type="ORF">KGMB01110_04750</name>
</gene>
<dbReference type="InterPro" id="IPR050219">
    <property type="entry name" value="DnaG_primase"/>
</dbReference>
<sequence length="169" mass="19918">MTSEEIKQTYSMRDILSRCGLPQPNRAGFIQCPFHKGDREASMKIYEHDFHCFGCGANGDIFRFVQMYDGLSFKDAFLSLGGTYEKPTFESKLAIYKAKKAREMRKKEEIRNREKKKLNNDLIDIYRDCYRKAEPFSDAWCDSYNALQYQLYLHEVYAQEEARKTLCSH</sequence>
<dbReference type="Proteomes" id="UP000265643">
    <property type="component" value="Unassembled WGS sequence"/>
</dbReference>
<keyword evidence="3" id="KW-0862">Zinc</keyword>
<dbReference type="PANTHER" id="PTHR30313">
    <property type="entry name" value="DNA PRIMASE"/>
    <property type="match status" value="1"/>
</dbReference>
<keyword evidence="1" id="KW-0479">Metal-binding</keyword>